<dbReference type="Gene3D" id="1.10.1060.10">
    <property type="entry name" value="Alpha-helical ferredoxin"/>
    <property type="match status" value="1"/>
</dbReference>
<name>A0A3G3IJB7_9ARCH</name>
<dbReference type="InterPro" id="IPR009051">
    <property type="entry name" value="Helical_ferredxn"/>
</dbReference>
<dbReference type="GO" id="GO:0046872">
    <property type="term" value="F:metal ion binding"/>
    <property type="evidence" value="ECO:0007669"/>
    <property type="project" value="UniProtKB-KW"/>
</dbReference>
<evidence type="ECO:0000256" key="1">
    <source>
        <dbReference type="ARBA" id="ARBA00007097"/>
    </source>
</evidence>
<keyword evidence="5" id="KW-0408">Iron</keyword>
<gene>
    <name evidence="8" type="ORF">BKD89_07230</name>
</gene>
<dbReference type="GeneID" id="41322244"/>
<keyword evidence="6" id="KW-0411">Iron-sulfur</keyword>
<dbReference type="PANTHER" id="PTHR43255">
    <property type="entry name" value="IRON-SULFUR-BINDING OXIDOREDUCTASE FADF-RELATED-RELATED"/>
    <property type="match status" value="1"/>
</dbReference>
<evidence type="ECO:0000256" key="3">
    <source>
        <dbReference type="ARBA" id="ARBA00022723"/>
    </source>
</evidence>
<proteinExistence type="inferred from homology"/>
<keyword evidence="3" id="KW-0479">Metal-binding</keyword>
<evidence type="ECO:0000256" key="4">
    <source>
        <dbReference type="ARBA" id="ARBA00023002"/>
    </source>
</evidence>
<dbReference type="AlphaFoldDB" id="A0A3G3IJB7"/>
<accession>A0A3G3IJB7</accession>
<dbReference type="Pfam" id="PF13183">
    <property type="entry name" value="Fer4_8"/>
    <property type="match status" value="1"/>
</dbReference>
<dbReference type="PROSITE" id="PS51379">
    <property type="entry name" value="4FE4S_FER_2"/>
    <property type="match status" value="2"/>
</dbReference>
<dbReference type="OMA" id="EFLFQMQ"/>
<protein>
    <submittedName>
        <fullName evidence="8">Fe-S oxidoreductase</fullName>
    </submittedName>
</protein>
<sequence>MSDTVFTADKIDKIRAALSTCTMCGFCKSVCPSFKAINWDTDLSRGRIVMTYGLSVGQLEPDDSVVKSMYTCTTCADCVRRCPSKVDIVDIIELCRADLVANGHILPKHKSMCESIVKYHNPFAEKKSVAEVMKDWGYEPHPAPVAYFAGCTATYRAVKTAKSSLSILKKLGVDFTTLDEICCGSVMGRVGWSEKDLVEIYKRNVDAIKALGVKTLVLSCAGCYRMFKKEYPKHVEVPFEVLHMTEFLARQKLDLSPLGDVKVTYHDPCHLGRHCEVYEPPRQVIAQFPGVDFQEMKYNRQFSHCCGGGGGVRAAYPEESAKIADTRLDEADFADVIITTCPFCVTNLGAQAKDRDVKVVDLVELVDEHLQ</sequence>
<feature type="domain" description="4Fe-4S ferredoxin-type" evidence="7">
    <location>
        <begin position="12"/>
        <end position="42"/>
    </location>
</feature>
<evidence type="ECO:0000256" key="5">
    <source>
        <dbReference type="ARBA" id="ARBA00023004"/>
    </source>
</evidence>
<reference evidence="8 9" key="1">
    <citation type="submission" date="2016-10" db="EMBL/GenBank/DDBJ databases">
        <title>Complete genome of the TMA-utilizing, human hosted archaeon Methanomethylophilus alvus Gen. nov, sp. nov., strain Mx-05, derived from a pure culture.</title>
        <authorList>
            <person name="Brugere J.-F."/>
            <person name="Ben Hania W."/>
            <person name="Chaudhary P.P."/>
            <person name="Gaci N."/>
            <person name="Borrel G."/>
            <person name="Cao Van Tuat L."/>
            <person name="Fardeau M.-L."/>
            <person name="Harris H.M.B."/>
            <person name="O'Toole P.W."/>
            <person name="Ollivier B."/>
        </authorList>
    </citation>
    <scope>NUCLEOTIDE SEQUENCE [LARGE SCALE GENOMIC DNA]</scope>
    <source>
        <strain evidence="8 9">Mx-05</strain>
    </source>
</reference>
<dbReference type="PROSITE" id="PS00198">
    <property type="entry name" value="4FE4S_FER_1"/>
    <property type="match status" value="1"/>
</dbReference>
<organism evidence="8 9">
    <name type="scientific">Methanomethylophilus alvi</name>
    <dbReference type="NCBI Taxonomy" id="1291540"/>
    <lineage>
        <taxon>Archaea</taxon>
        <taxon>Methanobacteriati</taxon>
        <taxon>Thermoplasmatota</taxon>
        <taxon>Thermoplasmata</taxon>
        <taxon>Methanomassiliicoccales</taxon>
        <taxon>Methanomethylophilaceae</taxon>
        <taxon>Methanomethylophilus</taxon>
    </lineage>
</organism>
<dbReference type="InterPro" id="IPR004017">
    <property type="entry name" value="Cys_rich_dom"/>
</dbReference>
<dbReference type="GO" id="GO:0005886">
    <property type="term" value="C:plasma membrane"/>
    <property type="evidence" value="ECO:0007669"/>
    <property type="project" value="TreeGrafter"/>
</dbReference>
<evidence type="ECO:0000313" key="8">
    <source>
        <dbReference type="EMBL" id="AYQ55582.1"/>
    </source>
</evidence>
<evidence type="ECO:0000256" key="2">
    <source>
        <dbReference type="ARBA" id="ARBA00022485"/>
    </source>
</evidence>
<keyword evidence="2" id="KW-0004">4Fe-4S</keyword>
<comment type="similarity">
    <text evidence="1">Belongs to the HdrC family.</text>
</comment>
<dbReference type="GO" id="GO:0051539">
    <property type="term" value="F:4 iron, 4 sulfur cluster binding"/>
    <property type="evidence" value="ECO:0007669"/>
    <property type="project" value="UniProtKB-KW"/>
</dbReference>
<keyword evidence="4" id="KW-0560">Oxidoreductase</keyword>
<dbReference type="InterPro" id="IPR017896">
    <property type="entry name" value="4Fe4S_Fe-S-bd"/>
</dbReference>
<feature type="domain" description="4Fe-4S ferredoxin-type" evidence="7">
    <location>
        <begin position="63"/>
        <end position="94"/>
    </location>
</feature>
<dbReference type="Proteomes" id="UP000273278">
    <property type="component" value="Chromosome"/>
</dbReference>
<dbReference type="SUPFAM" id="SSF46548">
    <property type="entry name" value="alpha-helical ferredoxin"/>
    <property type="match status" value="1"/>
</dbReference>
<evidence type="ECO:0000256" key="6">
    <source>
        <dbReference type="ARBA" id="ARBA00023014"/>
    </source>
</evidence>
<dbReference type="RefSeq" id="WP_015505358.1">
    <property type="nucleotide sequence ID" value="NZ_CAYARL010000009.1"/>
</dbReference>
<dbReference type="InterPro" id="IPR051460">
    <property type="entry name" value="HdrC_iron-sulfur_subunit"/>
</dbReference>
<evidence type="ECO:0000259" key="7">
    <source>
        <dbReference type="PROSITE" id="PS51379"/>
    </source>
</evidence>
<evidence type="ECO:0000313" key="9">
    <source>
        <dbReference type="Proteomes" id="UP000273278"/>
    </source>
</evidence>
<dbReference type="PANTHER" id="PTHR43255:SF1">
    <property type="entry name" value="IRON-SULFUR-BINDING OXIDOREDUCTASE FADF-RELATED"/>
    <property type="match status" value="1"/>
</dbReference>
<dbReference type="Pfam" id="PF02754">
    <property type="entry name" value="CCG"/>
    <property type="match status" value="2"/>
</dbReference>
<dbReference type="GO" id="GO:0016491">
    <property type="term" value="F:oxidoreductase activity"/>
    <property type="evidence" value="ECO:0007669"/>
    <property type="project" value="UniProtKB-KW"/>
</dbReference>
<dbReference type="EMBL" id="CP017686">
    <property type="protein sequence ID" value="AYQ55582.1"/>
    <property type="molecule type" value="Genomic_DNA"/>
</dbReference>
<dbReference type="InterPro" id="IPR017900">
    <property type="entry name" value="4Fe4S_Fe_S_CS"/>
</dbReference>